<dbReference type="SFLD" id="SFLDS00003">
    <property type="entry name" value="Haloacid_Dehalogenase"/>
    <property type="match status" value="1"/>
</dbReference>
<dbReference type="SUPFAM" id="SSF56784">
    <property type="entry name" value="HAD-like"/>
    <property type="match status" value="1"/>
</dbReference>
<dbReference type="PROSITE" id="PS50846">
    <property type="entry name" value="HMA_2"/>
    <property type="match status" value="1"/>
</dbReference>
<dbReference type="SUPFAM" id="SSF81653">
    <property type="entry name" value="Calcium ATPase, transduction domain A"/>
    <property type="match status" value="1"/>
</dbReference>
<evidence type="ECO:0000256" key="10">
    <source>
        <dbReference type="SAM" id="MobiDB-lite"/>
    </source>
</evidence>
<dbReference type="SFLD" id="SFLDG00002">
    <property type="entry name" value="C1.7:_P-type_atpase_like"/>
    <property type="match status" value="1"/>
</dbReference>
<feature type="region of interest" description="Disordered" evidence="10">
    <location>
        <begin position="635"/>
        <end position="664"/>
    </location>
</feature>
<dbReference type="PROSITE" id="PS00154">
    <property type="entry name" value="ATPASE_E1_E2"/>
    <property type="match status" value="1"/>
</dbReference>
<dbReference type="InterPro" id="IPR059000">
    <property type="entry name" value="ATPase_P-type_domA"/>
</dbReference>
<keyword evidence="7" id="KW-1278">Translocase</keyword>
<keyword evidence="8 11" id="KW-1133">Transmembrane helix</keyword>
<feature type="transmembrane region" description="Helical" evidence="11">
    <location>
        <begin position="247"/>
        <end position="271"/>
    </location>
</feature>
<dbReference type="PRINTS" id="PR00120">
    <property type="entry name" value="HATPASE"/>
</dbReference>
<dbReference type="InterPro" id="IPR027256">
    <property type="entry name" value="P-typ_ATPase_IB"/>
</dbReference>
<feature type="compositionally biased region" description="Acidic residues" evidence="10">
    <location>
        <begin position="129"/>
        <end position="139"/>
    </location>
</feature>
<dbReference type="InterPro" id="IPR044492">
    <property type="entry name" value="P_typ_ATPase_HD_dom"/>
</dbReference>
<dbReference type="PROSITE" id="PS01229">
    <property type="entry name" value="COF_2"/>
    <property type="match status" value="1"/>
</dbReference>
<dbReference type="Gene3D" id="2.70.150.10">
    <property type="entry name" value="Calcium-transporting ATPase, cytoplasmic transduction domain A"/>
    <property type="match status" value="1"/>
</dbReference>
<dbReference type="InterPro" id="IPR006121">
    <property type="entry name" value="HMA_dom"/>
</dbReference>
<dbReference type="NCBIfam" id="TIGR01494">
    <property type="entry name" value="ATPase_P-type"/>
    <property type="match status" value="2"/>
</dbReference>
<feature type="transmembrane region" description="Helical" evidence="11">
    <location>
        <begin position="331"/>
        <end position="349"/>
    </location>
</feature>
<dbReference type="Gene3D" id="3.40.50.1000">
    <property type="entry name" value="HAD superfamily/HAD-like"/>
    <property type="match status" value="1"/>
</dbReference>
<dbReference type="SUPFAM" id="SSF55008">
    <property type="entry name" value="HMA, heavy metal-associated domain"/>
    <property type="match status" value="1"/>
</dbReference>
<dbReference type="GeneID" id="73291364"/>
<dbReference type="GO" id="GO:0016020">
    <property type="term" value="C:membrane"/>
    <property type="evidence" value="ECO:0007669"/>
    <property type="project" value="InterPro"/>
</dbReference>
<dbReference type="GO" id="GO:0005524">
    <property type="term" value="F:ATP binding"/>
    <property type="evidence" value="ECO:0007669"/>
    <property type="project" value="UniProtKB-KW"/>
</dbReference>
<dbReference type="Pfam" id="PF00702">
    <property type="entry name" value="Hydrolase"/>
    <property type="match status" value="1"/>
</dbReference>
<feature type="transmembrane region" description="Helical" evidence="11">
    <location>
        <begin position="536"/>
        <end position="560"/>
    </location>
</feature>
<evidence type="ECO:0000256" key="3">
    <source>
        <dbReference type="ARBA" id="ARBA00022692"/>
    </source>
</evidence>
<dbReference type="AlphaFoldDB" id="A0A9E7SWC6"/>
<dbReference type="InterPro" id="IPR001757">
    <property type="entry name" value="P_typ_ATPase"/>
</dbReference>
<dbReference type="GO" id="GO:0012505">
    <property type="term" value="C:endomembrane system"/>
    <property type="evidence" value="ECO:0007669"/>
    <property type="project" value="UniProtKB-SubCell"/>
</dbReference>
<dbReference type="GO" id="GO:0016887">
    <property type="term" value="F:ATP hydrolysis activity"/>
    <property type="evidence" value="ECO:0007669"/>
    <property type="project" value="InterPro"/>
</dbReference>
<dbReference type="InterPro" id="IPR008250">
    <property type="entry name" value="ATPase_P-typ_transduc_dom_A_sf"/>
</dbReference>
<evidence type="ECO:0000256" key="1">
    <source>
        <dbReference type="ARBA" id="ARBA00004127"/>
    </source>
</evidence>
<dbReference type="PANTHER" id="PTHR43520">
    <property type="entry name" value="ATP7, ISOFORM B"/>
    <property type="match status" value="1"/>
</dbReference>
<dbReference type="InterPro" id="IPR036412">
    <property type="entry name" value="HAD-like_sf"/>
</dbReference>
<evidence type="ECO:0000256" key="9">
    <source>
        <dbReference type="ARBA" id="ARBA00023136"/>
    </source>
</evidence>
<dbReference type="InterPro" id="IPR018303">
    <property type="entry name" value="ATPase_P-typ_P_site"/>
</dbReference>
<feature type="region of interest" description="Disordered" evidence="10">
    <location>
        <begin position="46"/>
        <end position="145"/>
    </location>
</feature>
<evidence type="ECO:0000313" key="13">
    <source>
        <dbReference type="EMBL" id="UTF53053.1"/>
    </source>
</evidence>
<evidence type="ECO:0000256" key="7">
    <source>
        <dbReference type="ARBA" id="ARBA00022967"/>
    </source>
</evidence>
<evidence type="ECO:0000256" key="8">
    <source>
        <dbReference type="ARBA" id="ARBA00022989"/>
    </source>
</evidence>
<feature type="transmembrane region" description="Helical" evidence="11">
    <location>
        <begin position="871"/>
        <end position="902"/>
    </location>
</feature>
<comment type="subcellular location">
    <subcellularLocation>
        <location evidence="1">Endomembrane system</location>
        <topology evidence="1">Multi-pass membrane protein</topology>
    </subcellularLocation>
</comment>
<dbReference type="Pfam" id="PF00122">
    <property type="entry name" value="E1-E2_ATPase"/>
    <property type="match status" value="1"/>
</dbReference>
<dbReference type="GO" id="GO:0005507">
    <property type="term" value="F:copper ion binding"/>
    <property type="evidence" value="ECO:0007669"/>
    <property type="project" value="TreeGrafter"/>
</dbReference>
<evidence type="ECO:0000259" key="12">
    <source>
        <dbReference type="PROSITE" id="PS50846"/>
    </source>
</evidence>
<feature type="transmembrane region" description="Helical" evidence="11">
    <location>
        <begin position="291"/>
        <end position="310"/>
    </location>
</feature>
<dbReference type="PANTHER" id="PTHR43520:SF8">
    <property type="entry name" value="P-TYPE CU(+) TRANSPORTER"/>
    <property type="match status" value="1"/>
</dbReference>
<accession>A0A9E7SWC6</accession>
<protein>
    <submittedName>
        <fullName evidence="13">Cation-translocating P-type ATPase</fullName>
    </submittedName>
</protein>
<feature type="transmembrane region" description="Helical" evidence="11">
    <location>
        <begin position="511"/>
        <end position="530"/>
    </location>
</feature>
<keyword evidence="4" id="KW-0479">Metal-binding</keyword>
<dbReference type="PRINTS" id="PR00119">
    <property type="entry name" value="CATATPASE"/>
</dbReference>
<dbReference type="SFLD" id="SFLDF00027">
    <property type="entry name" value="p-type_atpase"/>
    <property type="match status" value="1"/>
</dbReference>
<dbReference type="InterPro" id="IPR036163">
    <property type="entry name" value="HMA_dom_sf"/>
</dbReference>
<feature type="transmembrane region" description="Helical" evidence="11">
    <location>
        <begin position="355"/>
        <end position="373"/>
    </location>
</feature>
<name>A0A9E7SWC6_9EURY</name>
<keyword evidence="6" id="KW-0067">ATP-binding</keyword>
<evidence type="ECO:0000256" key="11">
    <source>
        <dbReference type="SAM" id="Phobius"/>
    </source>
</evidence>
<dbReference type="NCBIfam" id="TIGR01525">
    <property type="entry name" value="ATPase-IB_hvy"/>
    <property type="match status" value="1"/>
</dbReference>
<evidence type="ECO:0000256" key="4">
    <source>
        <dbReference type="ARBA" id="ARBA00022723"/>
    </source>
</evidence>
<dbReference type="Pfam" id="PF00403">
    <property type="entry name" value="HMA"/>
    <property type="match status" value="1"/>
</dbReference>
<dbReference type="InterPro" id="IPR023214">
    <property type="entry name" value="HAD_sf"/>
</dbReference>
<feature type="domain" description="HMA" evidence="12">
    <location>
        <begin position="144"/>
        <end position="210"/>
    </location>
</feature>
<dbReference type="Gene3D" id="3.30.70.100">
    <property type="match status" value="1"/>
</dbReference>
<evidence type="ECO:0000313" key="14">
    <source>
        <dbReference type="Proteomes" id="UP001056855"/>
    </source>
</evidence>
<keyword evidence="9 11" id="KW-0472">Membrane</keyword>
<evidence type="ECO:0000256" key="6">
    <source>
        <dbReference type="ARBA" id="ARBA00022840"/>
    </source>
</evidence>
<dbReference type="RefSeq" id="WP_254157187.1">
    <property type="nucleotide sequence ID" value="NZ_CP100355.1"/>
</dbReference>
<evidence type="ECO:0000256" key="5">
    <source>
        <dbReference type="ARBA" id="ARBA00022741"/>
    </source>
</evidence>
<feature type="compositionally biased region" description="Low complexity" evidence="10">
    <location>
        <begin position="102"/>
        <end position="119"/>
    </location>
</feature>
<dbReference type="InterPro" id="IPR023299">
    <property type="entry name" value="ATPase_P-typ_cyto_dom_N"/>
</dbReference>
<organism evidence="13 14">
    <name type="scientific">Natronosalvus rutilus</name>
    <dbReference type="NCBI Taxonomy" id="2953753"/>
    <lineage>
        <taxon>Archaea</taxon>
        <taxon>Methanobacteriati</taxon>
        <taxon>Methanobacteriota</taxon>
        <taxon>Stenosarchaea group</taxon>
        <taxon>Halobacteria</taxon>
        <taxon>Halobacteriales</taxon>
        <taxon>Natrialbaceae</taxon>
        <taxon>Natronosalvus</taxon>
    </lineage>
</organism>
<dbReference type="GO" id="GO:0055070">
    <property type="term" value="P:copper ion homeostasis"/>
    <property type="evidence" value="ECO:0007669"/>
    <property type="project" value="TreeGrafter"/>
</dbReference>
<dbReference type="Proteomes" id="UP001056855">
    <property type="component" value="Chromosome"/>
</dbReference>
<keyword evidence="5" id="KW-0547">Nucleotide-binding</keyword>
<evidence type="ECO:0000256" key="2">
    <source>
        <dbReference type="ARBA" id="ARBA00006024"/>
    </source>
</evidence>
<sequence length="912" mass="95426">MAEDDQAPAATICSLCGREVDEPSPGEKATLEDEATFCSPGCRRVWETLEPDPSADLAVESGPPGPSSEARDEHLGPADPDGEAEESLEGVGSNVAYGGGPDDAAGDATAGANEAASGDVSETKAVAEADAETEADEQDDRPPIRTHLRVDGMHTATCEAYLESVATDLDGVLEAEASYVTESVRVDHDPATVSPADLRDALSITGYTAYLREDAGSQIQADQIGKSRRSREMSGVRKRRTDDMRQVRYVLGVVFGSFLLLPYVVMLYPSYMANMAPIGPLSSFQTIFTDGGIMFMRVYFVLTGIVLYVTGMPLLRGAYVSLKLRRPNTDLLAAMTIVGAYLYSSVAVFVTSPNVYFDLVLVVASAVMGAILYESMAKQRAMDRLTELTISQVDSARRYETDGSVTDVDVADLEAGDTVLVKQGERIPIDGVLAEGTCTVDEAIVTGESVPIAKDAGDEVVGGSIVTADAAVIEVDDRGSSSLDRLTETVWDLQTAVHGTQRRVDDLAGRLVRPLVGTTIAAGVVALVLGRGPGEATLWSLTVVLVGTPWLLGVATPLSIATNIEAALERGVVVFDETVFERLRAIDTIVFDKTGTLTRGEMTVLEAEAPVDLLSAAGALEQRASHPAADAIARTYGVGGSDSSDSDRGDDTATRPDGGAAGEHATANRVSDFESHGNAVEGTVGGSRVLVGHPDAFADRGWTLGEDIETRASEARGFGRLPVVIGRDGTAEGVIVVGDEPRPGWEETLSGLEARGIDVVVLTGDDPEATDAFEAHPAVSHAFAGVPPEGKVATVRHLRERGRVAMVGDGTNDAPALAEADLGISLGSGTDLASDASDLAIVEDDLASIETAFELAAAASKRVEQNERLAFSYNVLTIPAAAAGLLNPLVAILASVVGLGLLGGNSLRSLLE</sequence>
<keyword evidence="3 11" id="KW-0812">Transmembrane</keyword>
<proteinExistence type="inferred from homology"/>
<feature type="compositionally biased region" description="Basic and acidic residues" evidence="10">
    <location>
        <begin position="645"/>
        <end position="654"/>
    </location>
</feature>
<reference evidence="13" key="1">
    <citation type="submission" date="2022-06" db="EMBL/GenBank/DDBJ databases">
        <title>Diverse halophilic archaea isolated from saline environments.</title>
        <authorList>
            <person name="Cui H.-L."/>
        </authorList>
    </citation>
    <scope>NUCLEOTIDE SEQUENCE</scope>
    <source>
        <strain evidence="13">WLHS1</strain>
    </source>
</reference>
<dbReference type="CDD" id="cd00371">
    <property type="entry name" value="HMA"/>
    <property type="match status" value="1"/>
</dbReference>
<dbReference type="GO" id="GO:0043682">
    <property type="term" value="F:P-type divalent copper transporter activity"/>
    <property type="evidence" value="ECO:0007669"/>
    <property type="project" value="TreeGrafter"/>
</dbReference>
<dbReference type="Gene3D" id="3.40.1110.10">
    <property type="entry name" value="Calcium-transporting ATPase, cytoplasmic domain N"/>
    <property type="match status" value="1"/>
</dbReference>
<dbReference type="EMBL" id="CP100355">
    <property type="protein sequence ID" value="UTF53053.1"/>
    <property type="molecule type" value="Genomic_DNA"/>
</dbReference>
<gene>
    <name evidence="13" type="ORF">NGM29_14920</name>
</gene>
<keyword evidence="14" id="KW-1185">Reference proteome</keyword>
<dbReference type="KEGG" id="sawl:NGM29_14920"/>
<comment type="similarity">
    <text evidence="2">Belongs to the cation transport ATPase (P-type) (TC 3.A.3) family. Type IB subfamily.</text>
</comment>